<keyword evidence="7" id="KW-0521">NADP</keyword>
<dbReference type="EC" id="1.3.1.-" evidence="12"/>
<dbReference type="InterPro" id="IPR004652">
    <property type="entry name" value="DusB-like"/>
</dbReference>
<feature type="active site" description="Proton donor" evidence="13">
    <location>
        <position position="107"/>
    </location>
</feature>
<comment type="catalytic activity">
    <reaction evidence="10">
        <text>a 5,6-dihydrouridine in tRNA + NADP(+) = a uridine in tRNA + NADPH + H(+)</text>
        <dbReference type="Rhea" id="RHEA:23624"/>
        <dbReference type="Rhea" id="RHEA-COMP:13339"/>
        <dbReference type="Rhea" id="RHEA-COMP:13887"/>
        <dbReference type="ChEBI" id="CHEBI:15378"/>
        <dbReference type="ChEBI" id="CHEBI:57783"/>
        <dbReference type="ChEBI" id="CHEBI:58349"/>
        <dbReference type="ChEBI" id="CHEBI:65315"/>
        <dbReference type="ChEBI" id="CHEBI:74443"/>
    </reaction>
</comment>
<evidence type="ECO:0000256" key="8">
    <source>
        <dbReference type="ARBA" id="ARBA00022884"/>
    </source>
</evidence>
<feature type="binding site" evidence="14">
    <location>
        <position position="146"/>
    </location>
    <ligand>
        <name>FMN</name>
        <dbReference type="ChEBI" id="CHEBI:58210"/>
    </ligand>
</feature>
<dbReference type="PIRSF" id="PIRSF006621">
    <property type="entry name" value="Dus"/>
    <property type="match status" value="1"/>
</dbReference>
<dbReference type="Gene3D" id="1.10.1200.80">
    <property type="entry name" value="Putative flavin oxidoreducatase, domain 2"/>
    <property type="match status" value="1"/>
</dbReference>
<dbReference type="GO" id="GO:0017150">
    <property type="term" value="F:tRNA dihydrouridine synthase activity"/>
    <property type="evidence" value="ECO:0007669"/>
    <property type="project" value="InterPro"/>
</dbReference>
<dbReference type="GO" id="GO:0050660">
    <property type="term" value="F:flavin adenine dinucleotide binding"/>
    <property type="evidence" value="ECO:0007669"/>
    <property type="project" value="InterPro"/>
</dbReference>
<keyword evidence="9 12" id="KW-0560">Oxidoreductase</keyword>
<evidence type="ECO:0000256" key="14">
    <source>
        <dbReference type="PIRSR" id="PIRSR006621-2"/>
    </source>
</evidence>
<evidence type="ECO:0000256" key="7">
    <source>
        <dbReference type="ARBA" id="ARBA00022857"/>
    </source>
</evidence>
<dbReference type="InterPro" id="IPR018517">
    <property type="entry name" value="tRNA_hU_synthase_CS"/>
</dbReference>
<dbReference type="GO" id="GO:0000049">
    <property type="term" value="F:tRNA binding"/>
    <property type="evidence" value="ECO:0007669"/>
    <property type="project" value="UniProtKB-KW"/>
</dbReference>
<keyword evidence="6 12" id="KW-0819">tRNA processing</keyword>
<keyword evidence="8" id="KW-0694">RNA-binding</keyword>
<evidence type="ECO:0000313" key="16">
    <source>
        <dbReference type="EMBL" id="MBA2882561.1"/>
    </source>
</evidence>
<feature type="binding site" evidence="14">
    <location>
        <position position="176"/>
    </location>
    <ligand>
        <name>FMN</name>
        <dbReference type="ChEBI" id="CHEBI:58210"/>
    </ligand>
</feature>
<dbReference type="PANTHER" id="PTHR45846">
    <property type="entry name" value="TRNA-DIHYDROURIDINE(47) SYNTHASE [NAD(P)(+)]-LIKE"/>
    <property type="match status" value="1"/>
</dbReference>
<dbReference type="Pfam" id="PF01207">
    <property type="entry name" value="Dus"/>
    <property type="match status" value="1"/>
</dbReference>
<comment type="cofactor">
    <cofactor evidence="1 12 14">
        <name>FMN</name>
        <dbReference type="ChEBI" id="CHEBI:58210"/>
    </cofactor>
</comment>
<feature type="domain" description="DUS-like FMN-binding" evidence="15">
    <location>
        <begin position="21"/>
        <end position="320"/>
    </location>
</feature>
<evidence type="ECO:0000256" key="12">
    <source>
        <dbReference type="PIRNR" id="PIRNR006621"/>
    </source>
</evidence>
<dbReference type="InterPro" id="IPR013785">
    <property type="entry name" value="Aldolase_TIM"/>
</dbReference>
<dbReference type="Proteomes" id="UP000525298">
    <property type="component" value="Unassembled WGS sequence"/>
</dbReference>
<dbReference type="CDD" id="cd02801">
    <property type="entry name" value="DUS_like_FMN"/>
    <property type="match status" value="1"/>
</dbReference>
<dbReference type="InterPro" id="IPR024036">
    <property type="entry name" value="tRNA-dHydroUridine_Synthase_C"/>
</dbReference>
<evidence type="ECO:0000313" key="17">
    <source>
        <dbReference type="Proteomes" id="UP000525298"/>
    </source>
</evidence>
<dbReference type="InterPro" id="IPR035587">
    <property type="entry name" value="DUS-like_FMN-bd"/>
</dbReference>
<dbReference type="InterPro" id="IPR001269">
    <property type="entry name" value="DUS_fam"/>
</dbReference>
<sequence>MNTENPLFAVGDIPISPPTIMAPMAGITDAPFRRMIRQNGCALVCTEMLSANALYQNSGKTLNMMNHGQAEKPVSVQIFGAKPHMMATAASMVEQAGADIVDINFGCSVKKVMKTGAGAALMKDLNAAGAVIAAVRRTVSVPVTIKIRTGWDDSGKDALALSQMAQDLGVDAVCVHPRTVQQRFSGIADWSVIGRVKDRVSIPVIGNGDIRHAVDALEMMRQTGCDAVMVGRAAMGNPWIFAQIRALIEGRPAPEPDLEMRFCAMRNYANLMCSVYGEVHACRLMRSRLGWLLKGLPQASAFRQAVTQIAGLDEVCALLDGYQRLLSEDFRSTRASTNSMIKSA</sequence>
<dbReference type="Gene3D" id="3.20.20.70">
    <property type="entry name" value="Aldolase class I"/>
    <property type="match status" value="1"/>
</dbReference>
<gene>
    <name evidence="16" type="ORF">HNR65_002913</name>
</gene>
<evidence type="ECO:0000256" key="13">
    <source>
        <dbReference type="PIRSR" id="PIRSR006621-1"/>
    </source>
</evidence>
<dbReference type="RefSeq" id="WP_181552192.1">
    <property type="nucleotide sequence ID" value="NZ_JACDUS010000010.1"/>
</dbReference>
<comment type="function">
    <text evidence="2 12">Catalyzes the synthesis of 5,6-dihydrouridine (D), a modified base found in the D-loop of most tRNAs, via the reduction of the C5-C6 double bond in target uridines.</text>
</comment>
<evidence type="ECO:0000256" key="10">
    <source>
        <dbReference type="ARBA" id="ARBA00048205"/>
    </source>
</evidence>
<reference evidence="16 17" key="1">
    <citation type="submission" date="2020-07" db="EMBL/GenBank/DDBJ databases">
        <title>Genomic Encyclopedia of Type Strains, Phase IV (KMG-IV): sequencing the most valuable type-strain genomes for metagenomic binning, comparative biology and taxonomic classification.</title>
        <authorList>
            <person name="Goeker M."/>
        </authorList>
    </citation>
    <scope>NUCLEOTIDE SEQUENCE [LARGE SCALE GENOMIC DNA]</scope>
    <source>
        <strain evidence="16 17">DSM 17721</strain>
    </source>
</reference>
<comment type="caution">
    <text evidence="16">The sequence shown here is derived from an EMBL/GenBank/DDBJ whole genome shotgun (WGS) entry which is preliminary data.</text>
</comment>
<evidence type="ECO:0000256" key="9">
    <source>
        <dbReference type="ARBA" id="ARBA00023002"/>
    </source>
</evidence>
<keyword evidence="14" id="KW-0547">Nucleotide-binding</keyword>
<protein>
    <recommendedName>
        <fullName evidence="12">tRNA-dihydrouridine synthase</fullName>
        <ecNumber evidence="12">1.3.1.-</ecNumber>
    </recommendedName>
</protein>
<dbReference type="NCBIfam" id="TIGR00737">
    <property type="entry name" value="nifR3_yhdG"/>
    <property type="match status" value="1"/>
</dbReference>
<keyword evidence="17" id="KW-1185">Reference proteome</keyword>
<evidence type="ECO:0000256" key="1">
    <source>
        <dbReference type="ARBA" id="ARBA00001917"/>
    </source>
</evidence>
<feature type="binding site" evidence="14">
    <location>
        <begin position="231"/>
        <end position="232"/>
    </location>
    <ligand>
        <name>FMN</name>
        <dbReference type="ChEBI" id="CHEBI:58210"/>
    </ligand>
</feature>
<name>A0A7W0HM13_9BACT</name>
<dbReference type="SUPFAM" id="SSF51395">
    <property type="entry name" value="FMN-linked oxidoreductases"/>
    <property type="match status" value="1"/>
</dbReference>
<evidence type="ECO:0000256" key="11">
    <source>
        <dbReference type="ARBA" id="ARBA00048802"/>
    </source>
</evidence>
<evidence type="ECO:0000256" key="2">
    <source>
        <dbReference type="ARBA" id="ARBA00002790"/>
    </source>
</evidence>
<organism evidence="16 17">
    <name type="scientific">Desulfosalsimonas propionicica</name>
    <dbReference type="NCBI Taxonomy" id="332175"/>
    <lineage>
        <taxon>Bacteria</taxon>
        <taxon>Pseudomonadati</taxon>
        <taxon>Thermodesulfobacteriota</taxon>
        <taxon>Desulfobacteria</taxon>
        <taxon>Desulfobacterales</taxon>
        <taxon>Desulfosalsimonadaceae</taxon>
        <taxon>Desulfosalsimonas</taxon>
    </lineage>
</organism>
<feature type="binding site" evidence="14">
    <location>
        <begin position="23"/>
        <end position="25"/>
    </location>
    <ligand>
        <name>FMN</name>
        <dbReference type="ChEBI" id="CHEBI:58210"/>
    </ligand>
</feature>
<comment type="catalytic activity">
    <reaction evidence="11">
        <text>a 5,6-dihydrouridine in tRNA + NAD(+) = a uridine in tRNA + NADH + H(+)</text>
        <dbReference type="Rhea" id="RHEA:54452"/>
        <dbReference type="Rhea" id="RHEA-COMP:13339"/>
        <dbReference type="Rhea" id="RHEA-COMP:13887"/>
        <dbReference type="ChEBI" id="CHEBI:15378"/>
        <dbReference type="ChEBI" id="CHEBI:57540"/>
        <dbReference type="ChEBI" id="CHEBI:57945"/>
        <dbReference type="ChEBI" id="CHEBI:65315"/>
        <dbReference type="ChEBI" id="CHEBI:74443"/>
    </reaction>
</comment>
<evidence type="ECO:0000256" key="6">
    <source>
        <dbReference type="ARBA" id="ARBA00022694"/>
    </source>
</evidence>
<dbReference type="PROSITE" id="PS01136">
    <property type="entry name" value="UPF0034"/>
    <property type="match status" value="1"/>
</dbReference>
<keyword evidence="3" id="KW-0820">tRNA-binding</keyword>
<dbReference type="PANTHER" id="PTHR45846:SF1">
    <property type="entry name" value="TRNA-DIHYDROURIDINE(47) SYNTHASE [NAD(P)(+)]-LIKE"/>
    <property type="match status" value="1"/>
</dbReference>
<comment type="similarity">
    <text evidence="12">Belongs to the dus family.</text>
</comment>
<dbReference type="AlphaFoldDB" id="A0A7W0HM13"/>
<evidence type="ECO:0000256" key="4">
    <source>
        <dbReference type="ARBA" id="ARBA00022630"/>
    </source>
</evidence>
<feature type="binding site" evidence="14">
    <location>
        <position position="77"/>
    </location>
    <ligand>
        <name>FMN</name>
        <dbReference type="ChEBI" id="CHEBI:58210"/>
    </ligand>
</feature>
<dbReference type="EMBL" id="JACDUS010000010">
    <property type="protein sequence ID" value="MBA2882561.1"/>
    <property type="molecule type" value="Genomic_DNA"/>
</dbReference>
<evidence type="ECO:0000256" key="5">
    <source>
        <dbReference type="ARBA" id="ARBA00022643"/>
    </source>
</evidence>
<evidence type="ECO:0000259" key="15">
    <source>
        <dbReference type="Pfam" id="PF01207"/>
    </source>
</evidence>
<keyword evidence="4 12" id="KW-0285">Flavoprotein</keyword>
<accession>A0A7W0HM13</accession>
<evidence type="ECO:0000256" key="3">
    <source>
        <dbReference type="ARBA" id="ARBA00022555"/>
    </source>
</evidence>
<keyword evidence="5 12" id="KW-0288">FMN</keyword>
<proteinExistence type="inferred from homology"/>